<dbReference type="InterPro" id="IPR044925">
    <property type="entry name" value="His-Me_finger_sf"/>
</dbReference>
<keyword evidence="5" id="KW-0540">Nuclease</keyword>
<dbReference type="SUPFAM" id="SSF54060">
    <property type="entry name" value="His-Me finger endonucleases"/>
    <property type="match status" value="1"/>
</dbReference>
<feature type="binding site" evidence="2">
    <location>
        <position position="124"/>
    </location>
    <ligand>
        <name>Mg(2+)</name>
        <dbReference type="ChEBI" id="CHEBI:18420"/>
        <note>catalytic</note>
    </ligand>
</feature>
<dbReference type="Proteomes" id="UP000315750">
    <property type="component" value="Chromosome"/>
</dbReference>
<keyword evidence="6" id="KW-1185">Reference proteome</keyword>
<evidence type="ECO:0000313" key="6">
    <source>
        <dbReference type="Proteomes" id="UP000315750"/>
    </source>
</evidence>
<evidence type="ECO:0000256" key="1">
    <source>
        <dbReference type="PIRSR" id="PIRSR640255-1"/>
    </source>
</evidence>
<dbReference type="GO" id="GO:0008237">
    <property type="term" value="F:metallopeptidase activity"/>
    <property type="evidence" value="ECO:0007669"/>
    <property type="project" value="InterPro"/>
</dbReference>
<sequence length="564" mass="64033">MPTISTCICGAAQNLDAERPIQILVNQGYVVGFSPERLQPAWSAYRVAHADADVDYDRPLVYYDDMRLPEEHRIGRKTFGKIGGIQLNVGHMSPNEVINRQFGRLAQLETFLMSNMSPQYASLNSGVWLKQETAIRNIEDGPGKDHVWAIAGPVFDDQPSSINRGHGKYLPVPTHYYYITVDPHQYPYDTPSRVIIDCFLIPQTAPRDSNPLDYRSSLNEIEGRTKLKFFRSWGRELPMGVLASTDEPIAQESRLTKVLKTMQAEEAMVRAAMKSDYDDIDSIQGLIDELKDQAAQIRNQGYELVDSDLEKLQTLQHTISWLVRARGIASETAEPEQPESTLITYHVVDDMDGKLDQAARTACNFWNRFVEPKQSIVIRLGTFHSLGNTIARAYFPYENDGVMYGRVEFNTRFLATFTEEEIAGTIVHEIGHTLGIGWERWETLFDKDTGLFNPKAIRRLSELQFMEVERDGGSGTALAHWDELKFDKELMTGYKDPGEHVLPVTIDLMKILGHKVLERLDQQTPLSDLLVEAASMMFSRQDEAQSLNLEHFEETGLMETIPHM</sequence>
<dbReference type="Gene3D" id="3.40.570.10">
    <property type="entry name" value="Extracellular Endonuclease, subunit A"/>
    <property type="match status" value="1"/>
</dbReference>
<dbReference type="Gene3D" id="3.90.132.10">
    <property type="entry name" value="Leishmanolysin , domain 2"/>
    <property type="match status" value="1"/>
</dbReference>
<accession>A0A518ALD4</accession>
<evidence type="ECO:0000313" key="5">
    <source>
        <dbReference type="EMBL" id="QDU55537.1"/>
    </source>
</evidence>
<dbReference type="AlphaFoldDB" id="A0A518ALD4"/>
<dbReference type="InterPro" id="IPR001604">
    <property type="entry name" value="Endo_G_ENPP1-like_dom"/>
</dbReference>
<evidence type="ECO:0000256" key="2">
    <source>
        <dbReference type="PIRSR" id="PIRSR640255-2"/>
    </source>
</evidence>
<keyword evidence="2" id="KW-0479">Metal-binding</keyword>
<proteinExistence type="predicted"/>
<dbReference type="KEGG" id="amuc:Pan181_17290"/>
<dbReference type="InterPro" id="IPR044929">
    <property type="entry name" value="DNA/RNA_non-sp_Endonuclease_sf"/>
</dbReference>
<dbReference type="GO" id="GO:0046872">
    <property type="term" value="F:metal ion binding"/>
    <property type="evidence" value="ECO:0007669"/>
    <property type="project" value="UniProtKB-KW"/>
</dbReference>
<dbReference type="InterPro" id="IPR040255">
    <property type="entry name" value="Non-specific_endonuclease"/>
</dbReference>
<dbReference type="RefSeq" id="WP_197529042.1">
    <property type="nucleotide sequence ID" value="NZ_CP036278.1"/>
</dbReference>
<dbReference type="PANTHER" id="PTHR13966">
    <property type="entry name" value="ENDONUCLEASE RELATED"/>
    <property type="match status" value="1"/>
</dbReference>
<keyword evidence="5" id="KW-0255">Endonuclease</keyword>
<keyword evidence="5" id="KW-0378">Hydrolase</keyword>
<name>A0A518ALD4_9BACT</name>
<dbReference type="SMART" id="SM00477">
    <property type="entry name" value="NUC"/>
    <property type="match status" value="1"/>
</dbReference>
<dbReference type="Pfam" id="PF01223">
    <property type="entry name" value="Endonuclease_NS"/>
    <property type="match status" value="1"/>
</dbReference>
<dbReference type="GO" id="GO:0003676">
    <property type="term" value="F:nucleic acid binding"/>
    <property type="evidence" value="ECO:0007669"/>
    <property type="project" value="InterPro"/>
</dbReference>
<dbReference type="GO" id="GO:0004519">
    <property type="term" value="F:endonuclease activity"/>
    <property type="evidence" value="ECO:0007669"/>
    <property type="project" value="UniProtKB-KW"/>
</dbReference>
<evidence type="ECO:0000259" key="3">
    <source>
        <dbReference type="SMART" id="SM00477"/>
    </source>
</evidence>
<dbReference type="Gene3D" id="3.40.390.10">
    <property type="entry name" value="Collagenase (Catalytic Domain)"/>
    <property type="match status" value="1"/>
</dbReference>
<feature type="domain" description="ENPP1-3/EXOG-like endonuclease/phosphodiesterase" evidence="3">
    <location>
        <begin position="26"/>
        <end position="236"/>
    </location>
</feature>
<evidence type="ECO:0000259" key="4">
    <source>
        <dbReference type="SMART" id="SM00892"/>
    </source>
</evidence>
<protein>
    <submittedName>
        <fullName evidence="5">DNA/RNA non-specific endonuclease</fullName>
    </submittedName>
</protein>
<reference evidence="5 6" key="1">
    <citation type="submission" date="2019-02" db="EMBL/GenBank/DDBJ databases">
        <title>Deep-cultivation of Planctomycetes and their phenomic and genomic characterization uncovers novel biology.</title>
        <authorList>
            <person name="Wiegand S."/>
            <person name="Jogler M."/>
            <person name="Boedeker C."/>
            <person name="Pinto D."/>
            <person name="Vollmers J."/>
            <person name="Rivas-Marin E."/>
            <person name="Kohn T."/>
            <person name="Peeters S.H."/>
            <person name="Heuer A."/>
            <person name="Rast P."/>
            <person name="Oberbeckmann S."/>
            <person name="Bunk B."/>
            <person name="Jeske O."/>
            <person name="Meyerdierks A."/>
            <person name="Storesund J.E."/>
            <person name="Kallscheuer N."/>
            <person name="Luecker S."/>
            <person name="Lage O.M."/>
            <person name="Pohl T."/>
            <person name="Merkel B.J."/>
            <person name="Hornburger P."/>
            <person name="Mueller R.-W."/>
            <person name="Bruemmer F."/>
            <person name="Labrenz M."/>
            <person name="Spormann A.M."/>
            <person name="Op den Camp H."/>
            <person name="Overmann J."/>
            <person name="Amann R."/>
            <person name="Jetten M.S.M."/>
            <person name="Mascher T."/>
            <person name="Medema M.H."/>
            <person name="Devos D.P."/>
            <person name="Kaster A.-K."/>
            <person name="Ovreas L."/>
            <person name="Rohde M."/>
            <person name="Galperin M.Y."/>
            <person name="Jogler C."/>
        </authorList>
    </citation>
    <scope>NUCLEOTIDE SEQUENCE [LARGE SCALE GENOMIC DNA]</scope>
    <source>
        <strain evidence="5 6">Pan181</strain>
    </source>
</reference>
<gene>
    <name evidence="5" type="ORF">Pan181_17290</name>
</gene>
<feature type="active site" description="Proton acceptor" evidence="1">
    <location>
        <position position="91"/>
    </location>
</feature>
<organism evidence="5 6">
    <name type="scientific">Aeoliella mucimassa</name>
    <dbReference type="NCBI Taxonomy" id="2527972"/>
    <lineage>
        <taxon>Bacteria</taxon>
        <taxon>Pseudomonadati</taxon>
        <taxon>Planctomycetota</taxon>
        <taxon>Planctomycetia</taxon>
        <taxon>Pirellulales</taxon>
        <taxon>Lacipirellulaceae</taxon>
        <taxon>Aeoliella</taxon>
    </lineage>
</organism>
<dbReference type="SUPFAM" id="SSF55486">
    <property type="entry name" value="Metalloproteases ('zincins'), catalytic domain"/>
    <property type="match status" value="1"/>
</dbReference>
<dbReference type="EMBL" id="CP036278">
    <property type="protein sequence ID" value="QDU55537.1"/>
    <property type="molecule type" value="Genomic_DNA"/>
</dbReference>
<dbReference type="InterPro" id="IPR024079">
    <property type="entry name" value="MetalloPept_cat_dom_sf"/>
</dbReference>
<dbReference type="InterPro" id="IPR020821">
    <property type="entry name" value="ENPP1-3/EXOG-like_nuc-like"/>
</dbReference>
<feature type="domain" description="DNA/RNA non-specific endonuclease/pyrophosphatase/phosphodiesterase" evidence="4">
    <location>
        <begin position="25"/>
        <end position="236"/>
    </location>
</feature>
<dbReference type="SMART" id="SM00892">
    <property type="entry name" value="Endonuclease_NS"/>
    <property type="match status" value="1"/>
</dbReference>
<dbReference type="PANTHER" id="PTHR13966:SF5">
    <property type="entry name" value="ENDONUCLEASE G, MITOCHONDRIAL"/>
    <property type="match status" value="1"/>
</dbReference>